<name>A0A9P0E2R2_NEZVI</name>
<keyword evidence="1" id="KW-0677">Repeat</keyword>
<gene>
    <name evidence="2" type="ORF">NEZAVI_LOCUS3551</name>
</gene>
<evidence type="ECO:0000313" key="3">
    <source>
        <dbReference type="Proteomes" id="UP001152798"/>
    </source>
</evidence>
<dbReference type="InterPro" id="IPR011989">
    <property type="entry name" value="ARM-like"/>
</dbReference>
<sequence length="451" mass="51592">MVKVISQEVFNETVIENKELLELNVEEAILETVQQFKAQDVDLTNIVKDPFILDDENPVVLMVKKLQSTNNENEINSCVNELQMLCERGIEYKLLCGKEQVFTVLIDKLFLDIPMQLKQNILQFFTVFLDGYPDILDKRSCNLFLNMLESNPELLKIIVRLINITCLKHEHNRQMYVENNIISCINNLISNKPSSEVLSCVLNIIPALTRDDDIRSEVSKMYMHACSLSNDLLKPLCRLLKAEEIEEDLVESLLNALSSIVVNNDHCITVDSEGCVPVVLNLIKKHSQNKKILVKCFTFLFVLAGNDDICNKLMKLDVASELSFAMNNYVNLKSITLAALKLTSRLCLRKPNHGQIFFQIDFPTYVIQAMKVFEKDGSVQVAGCWCIRNMTCRNHEFRKNFLNLGAEEIINKILSDFKQYEQDAKFALIELGCSVKLNEPWIGKEGQKLKN</sequence>
<dbReference type="AlphaFoldDB" id="A0A9P0E2R2"/>
<organism evidence="2 3">
    <name type="scientific">Nezara viridula</name>
    <name type="common">Southern green stink bug</name>
    <name type="synonym">Cimex viridulus</name>
    <dbReference type="NCBI Taxonomy" id="85310"/>
    <lineage>
        <taxon>Eukaryota</taxon>
        <taxon>Metazoa</taxon>
        <taxon>Ecdysozoa</taxon>
        <taxon>Arthropoda</taxon>
        <taxon>Hexapoda</taxon>
        <taxon>Insecta</taxon>
        <taxon>Pterygota</taxon>
        <taxon>Neoptera</taxon>
        <taxon>Paraneoptera</taxon>
        <taxon>Hemiptera</taxon>
        <taxon>Heteroptera</taxon>
        <taxon>Panheteroptera</taxon>
        <taxon>Pentatomomorpha</taxon>
        <taxon>Pentatomoidea</taxon>
        <taxon>Pentatomidae</taxon>
        <taxon>Pentatominae</taxon>
        <taxon>Nezara</taxon>
    </lineage>
</organism>
<evidence type="ECO:0000256" key="1">
    <source>
        <dbReference type="ARBA" id="ARBA00022737"/>
    </source>
</evidence>
<dbReference type="PANTHER" id="PTHR22895:SF0">
    <property type="entry name" value="ARMADILLO REPEAT-CONTAINING PROTEIN 6"/>
    <property type="match status" value="1"/>
</dbReference>
<dbReference type="SUPFAM" id="SSF48371">
    <property type="entry name" value="ARM repeat"/>
    <property type="match status" value="1"/>
</dbReference>
<dbReference type="EMBL" id="OV725078">
    <property type="protein sequence ID" value="CAH1392784.1"/>
    <property type="molecule type" value="Genomic_DNA"/>
</dbReference>
<keyword evidence="3" id="KW-1185">Reference proteome</keyword>
<dbReference type="InterPro" id="IPR016024">
    <property type="entry name" value="ARM-type_fold"/>
</dbReference>
<dbReference type="PANTHER" id="PTHR22895">
    <property type="entry name" value="ARMADILLO REPEAT-CONTAINING PROTEIN 6"/>
    <property type="match status" value="1"/>
</dbReference>
<proteinExistence type="predicted"/>
<evidence type="ECO:0000313" key="2">
    <source>
        <dbReference type="EMBL" id="CAH1392784.1"/>
    </source>
</evidence>
<dbReference type="Gene3D" id="1.25.10.10">
    <property type="entry name" value="Leucine-rich Repeat Variant"/>
    <property type="match status" value="2"/>
</dbReference>
<dbReference type="Proteomes" id="UP001152798">
    <property type="component" value="Chromosome 2"/>
</dbReference>
<reference evidence="2" key="1">
    <citation type="submission" date="2022-01" db="EMBL/GenBank/DDBJ databases">
        <authorList>
            <person name="King R."/>
        </authorList>
    </citation>
    <scope>NUCLEOTIDE SEQUENCE</scope>
</reference>
<protein>
    <submittedName>
        <fullName evidence="2">Uncharacterized protein</fullName>
    </submittedName>
</protein>
<accession>A0A9P0E2R2</accession>
<dbReference type="GO" id="GO:0002244">
    <property type="term" value="P:hematopoietic progenitor cell differentiation"/>
    <property type="evidence" value="ECO:0007669"/>
    <property type="project" value="TreeGrafter"/>
</dbReference>
<dbReference type="OrthoDB" id="449062at2759"/>